<dbReference type="GO" id="GO:0043842">
    <property type="term" value="F:Kdo transferase activity"/>
    <property type="evidence" value="ECO:0007669"/>
    <property type="project" value="UniProtKB-EC"/>
</dbReference>
<evidence type="ECO:0000256" key="7">
    <source>
        <dbReference type="PIRSR" id="PIRSR639901-1"/>
    </source>
</evidence>
<evidence type="ECO:0000256" key="3">
    <source>
        <dbReference type="ARBA" id="ARBA00019077"/>
    </source>
</evidence>
<organism evidence="10 11">
    <name type="scientific">Gillisia limnaea (strain DSM 15749 / LMG 21470 / R-8282)</name>
    <dbReference type="NCBI Taxonomy" id="865937"/>
    <lineage>
        <taxon>Bacteria</taxon>
        <taxon>Pseudomonadati</taxon>
        <taxon>Bacteroidota</taxon>
        <taxon>Flavobacteriia</taxon>
        <taxon>Flavobacteriales</taxon>
        <taxon>Flavobacteriaceae</taxon>
        <taxon>Gillisia</taxon>
    </lineage>
</organism>
<dbReference type="HOGENOM" id="CLU_036146_2_1_10"/>
<comment type="subcellular location">
    <subcellularLocation>
        <location evidence="8">Cell membrane</location>
    </subcellularLocation>
</comment>
<keyword evidence="8" id="KW-0448">Lipopolysaccharide biosynthesis</keyword>
<keyword evidence="8" id="KW-1003">Cell membrane</keyword>
<dbReference type="PANTHER" id="PTHR42755:SF1">
    <property type="entry name" value="3-DEOXY-D-MANNO-OCTULOSONIC ACID TRANSFERASE, MITOCHONDRIAL-RELATED"/>
    <property type="match status" value="1"/>
</dbReference>
<keyword evidence="4 8" id="KW-0808">Transferase</keyword>
<dbReference type="EC" id="2.4.99.12" evidence="2 8"/>
<keyword evidence="11" id="KW-1185">Reference proteome</keyword>
<dbReference type="GO" id="GO:0009244">
    <property type="term" value="P:lipopolysaccharide core region biosynthetic process"/>
    <property type="evidence" value="ECO:0007669"/>
    <property type="project" value="UniProtKB-UniRule"/>
</dbReference>
<dbReference type="GO" id="GO:0005886">
    <property type="term" value="C:plasma membrane"/>
    <property type="evidence" value="ECO:0007669"/>
    <property type="project" value="UniProtKB-SubCell"/>
</dbReference>
<dbReference type="Gene3D" id="3.40.50.11720">
    <property type="entry name" value="3-Deoxy-D-manno-octulosonic-acid transferase, N-terminal domain"/>
    <property type="match status" value="1"/>
</dbReference>
<evidence type="ECO:0000256" key="8">
    <source>
        <dbReference type="RuleBase" id="RU365103"/>
    </source>
</evidence>
<proteinExistence type="inferred from homology"/>
<dbReference type="AlphaFoldDB" id="H2BWH4"/>
<dbReference type="InterPro" id="IPR007507">
    <property type="entry name" value="Glycos_transf_N"/>
</dbReference>
<evidence type="ECO:0000256" key="1">
    <source>
        <dbReference type="ARBA" id="ARBA00004713"/>
    </source>
</evidence>
<evidence type="ECO:0000313" key="11">
    <source>
        <dbReference type="Proteomes" id="UP000003844"/>
    </source>
</evidence>
<dbReference type="Gene3D" id="3.40.50.2000">
    <property type="entry name" value="Glycogen Phosphorylase B"/>
    <property type="match status" value="1"/>
</dbReference>
<evidence type="ECO:0000313" key="10">
    <source>
        <dbReference type="EMBL" id="EHQ01917.1"/>
    </source>
</evidence>
<feature type="domain" description="3-deoxy-D-manno-octulosonic-acid transferase N-terminal" evidence="9">
    <location>
        <begin position="45"/>
        <end position="206"/>
    </location>
</feature>
<dbReference type="RefSeq" id="WP_006988234.1">
    <property type="nucleotide sequence ID" value="NZ_JH594606.1"/>
</dbReference>
<name>H2BWH4_GILLR</name>
<comment type="function">
    <text evidence="8">Involved in lipopolysaccharide (LPS) biosynthesis. Catalyzes the transfer of 3-deoxy-D-manno-octulosonate (Kdo) residue(s) from CMP-Kdo to lipid IV(A), the tetraacyldisaccharide-1,4'-bisphosphate precursor of lipid A.</text>
</comment>
<feature type="active site" description="Proton acceptor" evidence="7">
    <location>
        <position position="60"/>
    </location>
</feature>
<reference evidence="11" key="1">
    <citation type="journal article" date="2012" name="Stand. Genomic Sci.">
        <title>Genome sequence of the Antarctic rhodopsins-containing flavobacterium Gillisia limnaea type strain (R-8282(T)).</title>
        <authorList>
            <person name="Riedel T."/>
            <person name="Held B."/>
            <person name="Nolan M."/>
            <person name="Lucas S."/>
            <person name="Lapidus A."/>
            <person name="Tice H."/>
            <person name="Del Rio T.G."/>
            <person name="Cheng J.F."/>
            <person name="Han C."/>
            <person name="Tapia R."/>
            <person name="Goodwin L.A."/>
            <person name="Pitluck S."/>
            <person name="Liolios K."/>
            <person name="Mavromatis K."/>
            <person name="Pagani I."/>
            <person name="Ivanova N."/>
            <person name="Mikhailova N."/>
            <person name="Pati A."/>
            <person name="Chen A."/>
            <person name="Palaniappan K."/>
            <person name="Land M."/>
            <person name="Rohde M."/>
            <person name="Tindall B.J."/>
            <person name="Detter J.C."/>
            <person name="Goker M."/>
            <person name="Bristow J."/>
            <person name="Eisen J.A."/>
            <person name="Markowitz V."/>
            <person name="Hugenholtz P."/>
            <person name="Kyrpides N.C."/>
            <person name="Klenk H.P."/>
            <person name="Woyke T."/>
        </authorList>
    </citation>
    <scope>NUCLEOTIDE SEQUENCE [LARGE SCALE GENOMIC DNA]</scope>
    <source>
        <strain evidence="11">DSM 15749 / LMG 21470 / R-8282</strain>
    </source>
</reference>
<evidence type="ECO:0000259" key="9">
    <source>
        <dbReference type="Pfam" id="PF04413"/>
    </source>
</evidence>
<dbReference type="PANTHER" id="PTHR42755">
    <property type="entry name" value="3-DEOXY-MANNO-OCTULOSONATE CYTIDYLYLTRANSFERASE"/>
    <property type="match status" value="1"/>
</dbReference>
<keyword evidence="8" id="KW-0472">Membrane</keyword>
<evidence type="ECO:0000256" key="4">
    <source>
        <dbReference type="ARBA" id="ARBA00022679"/>
    </source>
</evidence>
<comment type="similarity">
    <text evidence="8">Belongs to the glycosyltransferase group 1 family.</text>
</comment>
<protein>
    <recommendedName>
        <fullName evidence="3 8">3-deoxy-D-manno-octulosonic acid transferase</fullName>
        <shortName evidence="8">Kdo transferase</shortName>
        <ecNumber evidence="2 8">2.4.99.12</ecNumber>
    </recommendedName>
    <alternativeName>
        <fullName evidence="5 8">Lipid IV(A) 3-deoxy-D-manno-octulosonic acid transferase</fullName>
    </alternativeName>
</protein>
<dbReference type="InterPro" id="IPR039901">
    <property type="entry name" value="Kdotransferase"/>
</dbReference>
<dbReference type="UniPathway" id="UPA00958"/>
<sequence>MQVLYNITIELLNFLLPSTRILSEKMKLFVNGRKETLPTLELKLNKQDRTIWFHMASLGEFEQGVPIIEVVKKLYPDHKIVVSFFSPSGYEIKKNTPLAHAVVYLPLDTRKNVTQFLNLVHPEIAIFIKYEFWPNYLKELKSRNIRTLLVSGGFRKDQLFFKPYGAWMRKSLQTFEHFFVQNSTSKELLNSIGFNNVTLSGDTRFDRVSHQIEQDNTLDFAEEFKNGKLCIVAGSTWEEDLKLLEDFINQSMEDVKFMLAPHQIKSDQIKRFKEKLNKKTLLYSERQNKILADYNVLIIDTIGLLTKIYNYADIAYVGGAAGTTGLHNILEPATFGVPVVIGKNFDKFPEAKQLQQLAGLFAVKDKEELKEVFTKLVTDSKFRKKTGMIAGHFINSNTGATRIFEHYLKENSVK</sequence>
<dbReference type="eggNOG" id="COG1519">
    <property type="taxonomic scope" value="Bacteria"/>
</dbReference>
<comment type="catalytic activity">
    <reaction evidence="6 8">
        <text>lipid IVA (E. coli) + CMP-3-deoxy-beta-D-manno-octulosonate = alpha-Kdo-(2-&gt;6)-lipid IVA (E. coli) + CMP + H(+)</text>
        <dbReference type="Rhea" id="RHEA:28066"/>
        <dbReference type="ChEBI" id="CHEBI:15378"/>
        <dbReference type="ChEBI" id="CHEBI:58603"/>
        <dbReference type="ChEBI" id="CHEBI:60364"/>
        <dbReference type="ChEBI" id="CHEBI:60377"/>
        <dbReference type="ChEBI" id="CHEBI:85987"/>
        <dbReference type="EC" id="2.4.99.12"/>
    </reaction>
</comment>
<dbReference type="Pfam" id="PF04413">
    <property type="entry name" value="Glycos_transf_N"/>
    <property type="match status" value="1"/>
</dbReference>
<dbReference type="Proteomes" id="UP000003844">
    <property type="component" value="Unassembled WGS sequence"/>
</dbReference>
<comment type="pathway">
    <text evidence="1 8">Bacterial outer membrane biogenesis; LPS core biosynthesis.</text>
</comment>
<dbReference type="SUPFAM" id="SSF53756">
    <property type="entry name" value="UDP-Glycosyltransferase/glycogen phosphorylase"/>
    <property type="match status" value="1"/>
</dbReference>
<dbReference type="STRING" id="865937.Gilli_1249"/>
<evidence type="ECO:0000256" key="2">
    <source>
        <dbReference type="ARBA" id="ARBA00012621"/>
    </source>
</evidence>
<dbReference type="GO" id="GO:0009245">
    <property type="term" value="P:lipid A biosynthetic process"/>
    <property type="evidence" value="ECO:0007669"/>
    <property type="project" value="TreeGrafter"/>
</dbReference>
<gene>
    <name evidence="10" type="ORF">Gilli_1249</name>
</gene>
<evidence type="ECO:0000256" key="5">
    <source>
        <dbReference type="ARBA" id="ARBA00031445"/>
    </source>
</evidence>
<accession>H2BWH4</accession>
<evidence type="ECO:0000256" key="6">
    <source>
        <dbReference type="ARBA" id="ARBA00049183"/>
    </source>
</evidence>
<dbReference type="InterPro" id="IPR038107">
    <property type="entry name" value="Glycos_transf_N_sf"/>
</dbReference>
<dbReference type="EMBL" id="JH594606">
    <property type="protein sequence ID" value="EHQ01917.1"/>
    <property type="molecule type" value="Genomic_DNA"/>
</dbReference>